<reference evidence="2" key="1">
    <citation type="journal article" date="2020" name="Nature">
        <title>Giant virus diversity and host interactions through global metagenomics.</title>
        <authorList>
            <person name="Schulz F."/>
            <person name="Roux S."/>
            <person name="Paez-Espino D."/>
            <person name="Jungbluth S."/>
            <person name="Walsh D.A."/>
            <person name="Denef V.J."/>
            <person name="McMahon K.D."/>
            <person name="Konstantinidis K.T."/>
            <person name="Eloe-Fadrosh E.A."/>
            <person name="Kyrpides N.C."/>
            <person name="Woyke T."/>
        </authorList>
    </citation>
    <scope>NUCLEOTIDE SEQUENCE</scope>
    <source>
        <strain evidence="2">GVMAG-M-3300013004-44</strain>
    </source>
</reference>
<evidence type="ECO:0000256" key="1">
    <source>
        <dbReference type="SAM" id="MobiDB-lite"/>
    </source>
</evidence>
<feature type="region of interest" description="Disordered" evidence="1">
    <location>
        <begin position="329"/>
        <end position="350"/>
    </location>
</feature>
<name>A0A6C0BFZ3_9ZZZZ</name>
<protein>
    <submittedName>
        <fullName evidence="2">Uncharacterized protein</fullName>
    </submittedName>
</protein>
<organism evidence="2">
    <name type="scientific">viral metagenome</name>
    <dbReference type="NCBI Taxonomy" id="1070528"/>
    <lineage>
        <taxon>unclassified sequences</taxon>
        <taxon>metagenomes</taxon>
        <taxon>organismal metagenomes</taxon>
    </lineage>
</organism>
<accession>A0A6C0BFZ3</accession>
<evidence type="ECO:0000313" key="2">
    <source>
        <dbReference type="EMBL" id="QHS91066.1"/>
    </source>
</evidence>
<proteinExistence type="predicted"/>
<dbReference type="EMBL" id="MN739154">
    <property type="protein sequence ID" value="QHS91066.1"/>
    <property type="molecule type" value="Genomic_DNA"/>
</dbReference>
<sequence>MFAFLLLLFVLLVIYSFTTATKEGFNPMNTSPSHQVNIPVNQIPSMLPSPPAAKVSNTVSTLAQNGSIFSNCSVEPSTLPGQLPQAPYQQIAAASPLPYQDTTLIKANRQQLINLLELLKGFLAFEAQEIAERSDPTIQLPLQTARSDFHTLQSEVEVLNRNPGIQPNMTLSHLNEISSNLAFLQQKVRLIGAAGPIQGPIYQFTKPVEGFISKGEKLAKKAISDANKLANTANSDEVTAKIMKRIDPAKLKAGAARIDKAKSTGVGMEEAVADFGTLVQSAATPKEIEILSGGATMSSELEQLSEADKKAFNDTLLADMKAANSVAPSVVPGKSAKSSPAPVQKEKTYTGGGNATINDLKKFIERINYESMRLSASGDTSETTSARVVALAEIKSDIQTILTQIQRGSINESEIPVTKALLNKALPVLGKPSDPLPQFIKKAGLPPALANLLPSNMLKDPQTTREINKLINKYMDTIVNGVSASFEVKYTSPFEAMKGYGAMNQSIIDKSGFPSMNQSIIDKSGFPSMNQSMMNQSTIDKTGFPSMSDLDNISNAKFTPMDSGMPVTDRMAPTPMDAGRGPSHFDWKARSKQIEQQVKKRGLNPSDFGIMPPQTKVSEDFSWKGYARMMCTRLQATMDPSLPVTCGCPPLDWSGWRISK</sequence>
<dbReference type="AlphaFoldDB" id="A0A6C0BFZ3"/>